<keyword evidence="1 11" id="KW-0167">Capsid protein</keyword>
<sequence>MLGHHHEFGFREAGLHRPSSSSAAATSVPPAPPSSPVSGVPPTMTMGQLQQQRYPATVHGYPPVIPAPDSAVDNGTELFVPVQRVMAPTGGRNSIKYRDYAPCQNTTKLFYVDNKLSDIDTFNPEANHSNYRTTVIHNQDLDPATAATETIQLDNRSCWGGDLKTAVKTNCPNVSSFFQSNTVRVKLMSSRDPIPPDTPEPTTPAAAYAPAGAQYKWYDLTIPEGNYALPEIIDLLNEGIVQLYLSEGRQNNVLRSDIGVKFDTRYLNLLRDPVTGLVTPGTYVFKGYHPDIILLPGCAVDFTHSRLSLVLGIAKREPYSKGFVITYEDLEGGNVPALLDVDAAQMSGADQDVIELADAQPLLKDSKGVSYNVIYDADQRPVTAYRSWLIAYNQSGSAANSTTLLTVPDVGGGIGAMYTSMPDTFVAPTGFKEDNTTNFAPVVGMNLFPALNKVYYQGASAYVQQLENSCQSATAAFNRFPENEILKQAPPINVSAVCDNQPAVVQQGVLPLKNSLAGLQRVLITDDQRRPIPYVYKSLATVQPRVLSSSTLQ</sequence>
<keyword evidence="6 11" id="KW-0946">Virion</keyword>
<dbReference type="Pfam" id="PF01686">
    <property type="entry name" value="Adeno_Penton_B"/>
    <property type="match status" value="1"/>
</dbReference>
<evidence type="ECO:0000313" key="14">
    <source>
        <dbReference type="Proteomes" id="UP000101561"/>
    </source>
</evidence>
<keyword evidence="4 11" id="KW-1162">Viral penetration into host cytoplasm</keyword>
<evidence type="ECO:0000256" key="4">
    <source>
        <dbReference type="ARBA" id="ARBA00022595"/>
    </source>
</evidence>
<reference evidence="13 14" key="1">
    <citation type="journal article" date="2016" name="J. Gen. Virol.">
        <title>Genetic diversity of species Fowl aviadenovirus D and Fowl aviadenovirus E.</title>
        <authorList>
            <person name="Marek A."/>
            <person name="Kajan G.L."/>
            <person name="Kosiol C."/>
            <person name="Benko M."/>
            <person name="Schachner A."/>
            <person name="Hess M."/>
        </authorList>
    </citation>
    <scope>NUCLEOTIDE SEQUENCE [LARGE SCALE GENOMIC DNA]</scope>
    <source>
        <strain evidence="13">YR36</strain>
    </source>
</reference>
<keyword evidence="7 11" id="KW-1164">Virus endocytosis by host</keyword>
<evidence type="ECO:0000256" key="3">
    <source>
        <dbReference type="ARBA" id="ARBA00022581"/>
    </source>
</evidence>
<evidence type="ECO:0000256" key="10">
    <source>
        <dbReference type="ARBA" id="ARBA00023296"/>
    </source>
</evidence>
<comment type="induction">
    <text evidence="11">Expressed in the late phase of the viral replicative cycle.</text>
</comment>
<feature type="compositionally biased region" description="Basic and acidic residues" evidence="12">
    <location>
        <begin position="1"/>
        <end position="15"/>
    </location>
</feature>
<evidence type="ECO:0000256" key="8">
    <source>
        <dbReference type="ARBA" id="ARBA00022921"/>
    </source>
</evidence>
<evidence type="ECO:0000256" key="12">
    <source>
        <dbReference type="SAM" id="MobiDB-lite"/>
    </source>
</evidence>
<comment type="subunit">
    <text evidence="11">Interacts with the fiber protein (via N-terminal tail region). Interacts with the capsid vertex protein; this interaction binds the penton base to neighboring peripentonal hexons.</text>
</comment>
<dbReference type="GO" id="GO:0005198">
    <property type="term" value="F:structural molecule activity"/>
    <property type="evidence" value="ECO:0007669"/>
    <property type="project" value="UniProtKB-UniRule"/>
</dbReference>
<evidence type="ECO:0000256" key="1">
    <source>
        <dbReference type="ARBA" id="ARBA00022561"/>
    </source>
</evidence>
<feature type="compositionally biased region" description="Low complexity" evidence="12">
    <location>
        <begin position="18"/>
        <end position="28"/>
    </location>
</feature>
<keyword evidence="9 11" id="KW-1148">T=25 icosahedral capsid protein</keyword>
<accession>A0A191ULT9</accession>
<comment type="function">
    <text evidence="11">Major capsid protein that self-associates to form penton base pentamers, each in the shape of a pentagon, situated at the 12 vertices of the pseudo T=25 capsid. Involved in virus secondary attachment to host cell after initial attachment by the fiber protein, and in endocytosis of virions. As the virus enters the host cell, penton proteins are shed concomitant with virion acidification in the endosome.</text>
</comment>
<comment type="similarity">
    <text evidence="11">Belongs to the adenoviridae penton family.</text>
</comment>
<evidence type="ECO:0000256" key="7">
    <source>
        <dbReference type="ARBA" id="ARBA00022890"/>
    </source>
</evidence>
<dbReference type="Gene3D" id="3.90.1620.10">
    <property type="entry name" value="adenovirus 2 penton base, domain 2"/>
    <property type="match status" value="1"/>
</dbReference>
<dbReference type="Proteomes" id="UP000101561">
    <property type="component" value="Genome"/>
</dbReference>
<keyword evidence="5 11" id="KW-1161">Viral attachment to host cell</keyword>
<dbReference type="GO" id="GO:0039623">
    <property type="term" value="C:T=25 icosahedral viral capsid"/>
    <property type="evidence" value="ECO:0007669"/>
    <property type="project" value="UniProtKB-UniRule"/>
</dbReference>
<evidence type="ECO:0000256" key="6">
    <source>
        <dbReference type="ARBA" id="ARBA00022844"/>
    </source>
</evidence>
<dbReference type="EMBL" id="KT862809">
    <property type="protein sequence ID" value="ANJ02488.1"/>
    <property type="molecule type" value="Genomic_DNA"/>
</dbReference>
<organism evidence="13 14">
    <name type="scientific">Fowl aviadenovirus 7</name>
    <dbReference type="NCBI Taxonomy" id="172863"/>
    <lineage>
        <taxon>Viruses</taxon>
        <taxon>Varidnaviria</taxon>
        <taxon>Bamfordvirae</taxon>
        <taxon>Preplasmiviricota</taxon>
        <taxon>Polisuviricotina</taxon>
        <taxon>Pharingeaviricetes</taxon>
        <taxon>Rowavirales</taxon>
        <taxon>Adenoviridae</taxon>
        <taxon>Aviadenovirus</taxon>
        <taxon>Aviadenovirus hepatitidis</taxon>
        <taxon>Fowl aviadenovirus E</taxon>
    </lineage>
</organism>
<comment type="caution">
    <text evidence="11">Lacks conserved residue(s) required for the propagation of feature annotation.</text>
</comment>
<dbReference type="GO" id="GO:0042025">
    <property type="term" value="C:host cell nucleus"/>
    <property type="evidence" value="ECO:0007669"/>
    <property type="project" value="UniProtKB-SubCell"/>
</dbReference>
<evidence type="ECO:0000256" key="9">
    <source>
        <dbReference type="ARBA" id="ARBA00023275"/>
    </source>
</evidence>
<dbReference type="HAMAP" id="MF_04052">
    <property type="entry name" value="ADV_CAPSP"/>
    <property type="match status" value="1"/>
</dbReference>
<comment type="miscellaneous">
    <text evidence="11">All late proteins expressed from the major late promoter are produced by alternative splicing and alternative polyadenylation of the same gene giving rise to non-overlapping ORFs. A leader sequence is present in the N-terminus of all these mRNAs and is recognized by the viral shutoff protein to provide expression although conventional translation via ribosome scanning from the cap has been shut off in the host cell.</text>
</comment>
<feature type="region of interest" description="Disordered" evidence="12">
    <location>
        <begin position="1"/>
        <end position="53"/>
    </location>
</feature>
<evidence type="ECO:0000256" key="5">
    <source>
        <dbReference type="ARBA" id="ARBA00022804"/>
    </source>
</evidence>
<keyword evidence="8 11" id="KW-0426">Late protein</keyword>
<evidence type="ECO:0000256" key="2">
    <source>
        <dbReference type="ARBA" id="ARBA00022562"/>
    </source>
</evidence>
<evidence type="ECO:0000313" key="13">
    <source>
        <dbReference type="EMBL" id="ANJ02488.1"/>
    </source>
</evidence>
<keyword evidence="3 11" id="KW-0945">Host-virus interaction</keyword>
<dbReference type="GO" id="GO:0075509">
    <property type="term" value="P:endocytosis involved in viral entry into host cell"/>
    <property type="evidence" value="ECO:0007669"/>
    <property type="project" value="UniProtKB-KW"/>
</dbReference>
<name>A0A191ULT9_9ADEN</name>
<dbReference type="InterPro" id="IPR002605">
    <property type="entry name" value="Adeno_Penton_B"/>
</dbReference>
<keyword evidence="10 11" id="KW-1160">Virus entry into host cell</keyword>
<protein>
    <recommendedName>
        <fullName evidence="11">Penton protein</fullName>
        <shortName evidence="11">CP-P</shortName>
    </recommendedName>
    <alternativeName>
        <fullName evidence="11">Penton base protein</fullName>
    </alternativeName>
    <alternativeName>
        <fullName evidence="11">Protein III</fullName>
    </alternativeName>
</protein>
<evidence type="ECO:0000256" key="11">
    <source>
        <dbReference type="HAMAP-Rule" id="MF_04052"/>
    </source>
</evidence>
<dbReference type="GO" id="GO:0019062">
    <property type="term" value="P:virion attachment to host cell"/>
    <property type="evidence" value="ECO:0007669"/>
    <property type="project" value="UniProtKB-UniRule"/>
</dbReference>
<comment type="subcellular location">
    <subcellularLocation>
        <location evidence="11">Virion</location>
    </subcellularLocation>
    <subcellularLocation>
        <location evidence="11">Host nucleus</location>
    </subcellularLocation>
    <text evidence="11">Located at each vertex of the virion.</text>
</comment>
<keyword evidence="2 11" id="KW-1048">Host nucleus</keyword>
<dbReference type="Gene3D" id="2.60.120.550">
    <property type="entry name" value="Penton protein, domain 1"/>
    <property type="match status" value="1"/>
</dbReference>
<proteinExistence type="evidence at transcript level"/>
<gene>
    <name evidence="11" type="primary">L2</name>
</gene>